<dbReference type="EMBL" id="JAHLQT010007499">
    <property type="protein sequence ID" value="KAG7174611.1"/>
    <property type="molecule type" value="Genomic_DNA"/>
</dbReference>
<name>A0A8J5N7I8_HOMAM</name>
<dbReference type="AlphaFoldDB" id="A0A8J5N7I8"/>
<accession>A0A8J5N7I8</accession>
<proteinExistence type="predicted"/>
<evidence type="ECO:0000313" key="3">
    <source>
        <dbReference type="Proteomes" id="UP000747542"/>
    </source>
</evidence>
<comment type="caution">
    <text evidence="2">The sequence shown here is derived from an EMBL/GenBank/DDBJ whole genome shotgun (WGS) entry which is preliminary data.</text>
</comment>
<dbReference type="Proteomes" id="UP000747542">
    <property type="component" value="Unassembled WGS sequence"/>
</dbReference>
<sequence length="79" mass="8593">MAGAIVKGSMNPGSEGSSAEGKQPDPDIRSLPDLYAIHTREHRKTMTLNALLAKRSTSSKKNFDFVLILANSNSSEKFQ</sequence>
<reference evidence="2" key="1">
    <citation type="journal article" date="2021" name="Sci. Adv.">
        <title>The American lobster genome reveals insights on longevity, neural, and immune adaptations.</title>
        <authorList>
            <person name="Polinski J.M."/>
            <person name="Zimin A.V."/>
            <person name="Clark K.F."/>
            <person name="Kohn A.B."/>
            <person name="Sadowski N."/>
            <person name="Timp W."/>
            <person name="Ptitsyn A."/>
            <person name="Khanna P."/>
            <person name="Romanova D.Y."/>
            <person name="Williams P."/>
            <person name="Greenwood S.J."/>
            <person name="Moroz L.L."/>
            <person name="Walt D.R."/>
            <person name="Bodnar A.G."/>
        </authorList>
    </citation>
    <scope>NUCLEOTIDE SEQUENCE</scope>
    <source>
        <strain evidence="2">GMGI-L3</strain>
    </source>
</reference>
<evidence type="ECO:0000313" key="2">
    <source>
        <dbReference type="EMBL" id="KAG7174611.1"/>
    </source>
</evidence>
<gene>
    <name evidence="2" type="ORF">Hamer_G015742</name>
</gene>
<evidence type="ECO:0000256" key="1">
    <source>
        <dbReference type="SAM" id="MobiDB-lite"/>
    </source>
</evidence>
<keyword evidence="3" id="KW-1185">Reference proteome</keyword>
<protein>
    <submittedName>
        <fullName evidence="2">Uncharacterized protein</fullName>
    </submittedName>
</protein>
<organism evidence="2 3">
    <name type="scientific">Homarus americanus</name>
    <name type="common">American lobster</name>
    <dbReference type="NCBI Taxonomy" id="6706"/>
    <lineage>
        <taxon>Eukaryota</taxon>
        <taxon>Metazoa</taxon>
        <taxon>Ecdysozoa</taxon>
        <taxon>Arthropoda</taxon>
        <taxon>Crustacea</taxon>
        <taxon>Multicrustacea</taxon>
        <taxon>Malacostraca</taxon>
        <taxon>Eumalacostraca</taxon>
        <taxon>Eucarida</taxon>
        <taxon>Decapoda</taxon>
        <taxon>Pleocyemata</taxon>
        <taxon>Astacidea</taxon>
        <taxon>Nephropoidea</taxon>
        <taxon>Nephropidae</taxon>
        <taxon>Homarus</taxon>
    </lineage>
</organism>
<feature type="region of interest" description="Disordered" evidence="1">
    <location>
        <begin position="1"/>
        <end position="30"/>
    </location>
</feature>